<evidence type="ECO:0000256" key="4">
    <source>
        <dbReference type="SAM" id="SignalP"/>
    </source>
</evidence>
<evidence type="ECO:0000256" key="1">
    <source>
        <dbReference type="ARBA" id="ARBA00022690"/>
    </source>
</evidence>
<accession>A0A131YRI8</accession>
<evidence type="ECO:0000256" key="3">
    <source>
        <dbReference type="ARBA" id="ARBA00023157"/>
    </source>
</evidence>
<dbReference type="EMBL" id="GEDV01007359">
    <property type="protein sequence ID" value="JAP81198.1"/>
    <property type="molecule type" value="Transcribed_RNA"/>
</dbReference>
<dbReference type="Gene3D" id="4.10.410.10">
    <property type="entry name" value="Pancreatic trypsin inhibitor Kunitz domain"/>
    <property type="match status" value="3"/>
</dbReference>
<feature type="signal peptide" evidence="4">
    <location>
        <begin position="1"/>
        <end position="23"/>
    </location>
</feature>
<evidence type="ECO:0000259" key="5">
    <source>
        <dbReference type="PROSITE" id="PS50279"/>
    </source>
</evidence>
<name>A0A131YRI8_RHIAP</name>
<keyword evidence="3" id="KW-1015">Disulfide bond</keyword>
<feature type="chain" id="PRO_5007285898" evidence="4">
    <location>
        <begin position="24"/>
        <end position="210"/>
    </location>
</feature>
<dbReference type="PROSITE" id="PS50279">
    <property type="entry name" value="BPTI_KUNITZ_2"/>
    <property type="match status" value="2"/>
</dbReference>
<keyword evidence="1" id="KW-0646">Protease inhibitor</keyword>
<evidence type="ECO:0000313" key="6">
    <source>
        <dbReference type="EMBL" id="JAP81198.1"/>
    </source>
</evidence>
<proteinExistence type="predicted"/>
<dbReference type="GO" id="GO:0004867">
    <property type="term" value="F:serine-type endopeptidase inhibitor activity"/>
    <property type="evidence" value="ECO:0007669"/>
    <property type="project" value="UniProtKB-KW"/>
</dbReference>
<dbReference type="PANTHER" id="PTHR10083">
    <property type="entry name" value="KUNITZ-TYPE PROTEASE INHIBITOR-RELATED"/>
    <property type="match status" value="1"/>
</dbReference>
<organism evidence="6">
    <name type="scientific">Rhipicephalus appendiculatus</name>
    <name type="common">Brown ear tick</name>
    <dbReference type="NCBI Taxonomy" id="34631"/>
    <lineage>
        <taxon>Eukaryota</taxon>
        <taxon>Metazoa</taxon>
        <taxon>Ecdysozoa</taxon>
        <taxon>Arthropoda</taxon>
        <taxon>Chelicerata</taxon>
        <taxon>Arachnida</taxon>
        <taxon>Acari</taxon>
        <taxon>Parasitiformes</taxon>
        <taxon>Ixodida</taxon>
        <taxon>Ixodoidea</taxon>
        <taxon>Ixodidae</taxon>
        <taxon>Rhipicephalinae</taxon>
        <taxon>Rhipicephalus</taxon>
        <taxon>Rhipicephalus</taxon>
    </lineage>
</organism>
<feature type="domain" description="BPTI/Kunitz inhibitor" evidence="5">
    <location>
        <begin position="154"/>
        <end position="205"/>
    </location>
</feature>
<dbReference type="Pfam" id="PF00014">
    <property type="entry name" value="Kunitz_BPTI"/>
    <property type="match status" value="3"/>
</dbReference>
<keyword evidence="2" id="KW-0722">Serine protease inhibitor</keyword>
<reference evidence="6" key="1">
    <citation type="journal article" date="2016" name="Ticks Tick Borne Dis.">
        <title>De novo assembly and annotation of the salivary gland transcriptome of Rhipicephalus appendiculatus male and female ticks during blood feeding.</title>
        <authorList>
            <person name="de Castro M.H."/>
            <person name="de Klerk D."/>
            <person name="Pienaar R."/>
            <person name="Latif A.A."/>
            <person name="Rees D.J."/>
            <person name="Mans B.J."/>
        </authorList>
    </citation>
    <scope>NUCLEOTIDE SEQUENCE</scope>
    <source>
        <tissue evidence="6">Salivary glands</tissue>
    </source>
</reference>
<sequence length="210" mass="23780">MKLWGRCILLLTFTACVQEGAQSTPERYRTILRNCMQPRPTSVCKPLLNAWYFRAGACRKVDPTLCGGGKNLFATLQECNMECKSGKKGNRQRCMKPPLFGSCSPLLQTWRFDTMTGHCKMLNYTICGLGITETATEEACITACKGKKQLKIICSLTPRSTPCKFLHKLHWYFEARRNKCLQFPMGQCAKTANGFPTKEKCLERCSYETS</sequence>
<dbReference type="GO" id="GO:0005615">
    <property type="term" value="C:extracellular space"/>
    <property type="evidence" value="ECO:0007669"/>
    <property type="project" value="TreeGrafter"/>
</dbReference>
<dbReference type="AlphaFoldDB" id="A0A131YRI8"/>
<dbReference type="InterPro" id="IPR036880">
    <property type="entry name" value="Kunitz_BPTI_sf"/>
</dbReference>
<keyword evidence="4" id="KW-0732">Signal</keyword>
<protein>
    <submittedName>
        <fullName evidence="6">Pancreatic trypsin inhibitor</fullName>
    </submittedName>
</protein>
<feature type="domain" description="BPTI/Kunitz inhibitor" evidence="5">
    <location>
        <begin position="94"/>
        <end position="144"/>
    </location>
</feature>
<dbReference type="PANTHER" id="PTHR10083:SF374">
    <property type="entry name" value="BPTI_KUNITZ INHIBITOR DOMAIN-CONTAINING PROTEIN"/>
    <property type="match status" value="1"/>
</dbReference>
<dbReference type="SUPFAM" id="SSF57362">
    <property type="entry name" value="BPTI-like"/>
    <property type="match status" value="3"/>
</dbReference>
<evidence type="ECO:0000256" key="2">
    <source>
        <dbReference type="ARBA" id="ARBA00022900"/>
    </source>
</evidence>
<dbReference type="InterPro" id="IPR050098">
    <property type="entry name" value="TFPI/VKTCI-like"/>
</dbReference>
<dbReference type="InterPro" id="IPR002223">
    <property type="entry name" value="Kunitz_BPTI"/>
</dbReference>
<dbReference type="SMART" id="SM00131">
    <property type="entry name" value="KU"/>
    <property type="match status" value="2"/>
</dbReference>